<feature type="transmembrane region" description="Helical" evidence="1">
    <location>
        <begin position="268"/>
        <end position="287"/>
    </location>
</feature>
<dbReference type="GO" id="GO:0004175">
    <property type="term" value="F:endopeptidase activity"/>
    <property type="evidence" value="ECO:0007669"/>
    <property type="project" value="UniProtKB-ARBA"/>
</dbReference>
<name>A0A917J366_9BACT</name>
<sequence>MDYIQRNNYVTQLAILFVLFGTGLVVVQFIFLALASVFHISAASLLSGSPEVARVTQSVGAFFSLGLPALVFGWVIQPKQPTQYLRFTTRISAKQMLLAMLIILSAIVVGGSLAKLTQALPLPVKWTASFKKLEDNYNNDIMLIANLKTTKDFVISLLLLALLPAVMEEMLFRGCLQQVLTGMTRRPWVGILLTGILFSAVHLSFYGFLPRLFLGMVLGYLFYLSDNIWLNIWAHFFNNALALTSVYRLSQAGKLTPEKINDSMNDTFPLYLGVMGLLATVTLLMFFKKESSRLAAPYHSQQQPSNRTNQ</sequence>
<keyword evidence="1" id="KW-0472">Membrane</keyword>
<keyword evidence="1" id="KW-0812">Transmembrane</keyword>
<feature type="transmembrane region" description="Helical" evidence="1">
    <location>
        <begin position="12"/>
        <end position="38"/>
    </location>
</feature>
<keyword evidence="4" id="KW-1185">Reference proteome</keyword>
<evidence type="ECO:0000256" key="1">
    <source>
        <dbReference type="SAM" id="Phobius"/>
    </source>
</evidence>
<proteinExistence type="predicted"/>
<accession>A0A917J366</accession>
<gene>
    <name evidence="3" type="ORF">GCM10011379_53360</name>
</gene>
<dbReference type="Pfam" id="PF02517">
    <property type="entry name" value="Rce1-like"/>
    <property type="match status" value="1"/>
</dbReference>
<organism evidence="3 4">
    <name type="scientific">Filimonas zeae</name>
    <dbReference type="NCBI Taxonomy" id="1737353"/>
    <lineage>
        <taxon>Bacteria</taxon>
        <taxon>Pseudomonadati</taxon>
        <taxon>Bacteroidota</taxon>
        <taxon>Chitinophagia</taxon>
        <taxon>Chitinophagales</taxon>
        <taxon>Chitinophagaceae</taxon>
        <taxon>Filimonas</taxon>
    </lineage>
</organism>
<dbReference type="PANTHER" id="PTHR43592:SF15">
    <property type="entry name" value="CAAX AMINO TERMINAL PROTEASE FAMILY PROTEIN"/>
    <property type="match status" value="1"/>
</dbReference>
<protein>
    <recommendedName>
        <fullName evidence="2">CAAX prenyl protease 2/Lysostaphin resistance protein A-like domain-containing protein</fullName>
    </recommendedName>
</protein>
<feature type="transmembrane region" description="Helical" evidence="1">
    <location>
        <begin position="58"/>
        <end position="76"/>
    </location>
</feature>
<dbReference type="Proteomes" id="UP000627292">
    <property type="component" value="Unassembled WGS sequence"/>
</dbReference>
<evidence type="ECO:0000313" key="3">
    <source>
        <dbReference type="EMBL" id="GGH81251.1"/>
    </source>
</evidence>
<keyword evidence="1" id="KW-1133">Transmembrane helix</keyword>
<feature type="transmembrane region" description="Helical" evidence="1">
    <location>
        <begin position="97"/>
        <end position="116"/>
    </location>
</feature>
<reference evidence="3" key="1">
    <citation type="journal article" date="2014" name="Int. J. Syst. Evol. Microbiol.">
        <title>Complete genome sequence of Corynebacterium casei LMG S-19264T (=DSM 44701T), isolated from a smear-ripened cheese.</title>
        <authorList>
            <consortium name="US DOE Joint Genome Institute (JGI-PGF)"/>
            <person name="Walter F."/>
            <person name="Albersmeier A."/>
            <person name="Kalinowski J."/>
            <person name="Ruckert C."/>
        </authorList>
    </citation>
    <scope>NUCLEOTIDE SEQUENCE</scope>
    <source>
        <strain evidence="3">CGMCC 1.15290</strain>
    </source>
</reference>
<comment type="caution">
    <text evidence="3">The sequence shown here is derived from an EMBL/GenBank/DDBJ whole genome shotgun (WGS) entry which is preliminary data.</text>
</comment>
<dbReference type="AlphaFoldDB" id="A0A917J366"/>
<evidence type="ECO:0000259" key="2">
    <source>
        <dbReference type="Pfam" id="PF02517"/>
    </source>
</evidence>
<dbReference type="PANTHER" id="PTHR43592">
    <property type="entry name" value="CAAX AMINO TERMINAL PROTEASE"/>
    <property type="match status" value="1"/>
</dbReference>
<feature type="transmembrane region" description="Helical" evidence="1">
    <location>
        <begin position="228"/>
        <end position="247"/>
    </location>
</feature>
<feature type="domain" description="CAAX prenyl protease 2/Lysostaphin resistance protein A-like" evidence="2">
    <location>
        <begin position="153"/>
        <end position="241"/>
    </location>
</feature>
<feature type="transmembrane region" description="Helical" evidence="1">
    <location>
        <begin position="188"/>
        <end position="208"/>
    </location>
</feature>
<dbReference type="GO" id="GO:0080120">
    <property type="term" value="P:CAAX-box protein maturation"/>
    <property type="evidence" value="ECO:0007669"/>
    <property type="project" value="UniProtKB-ARBA"/>
</dbReference>
<evidence type="ECO:0000313" key="4">
    <source>
        <dbReference type="Proteomes" id="UP000627292"/>
    </source>
</evidence>
<feature type="transmembrane region" description="Helical" evidence="1">
    <location>
        <begin position="153"/>
        <end position="176"/>
    </location>
</feature>
<dbReference type="InterPro" id="IPR003675">
    <property type="entry name" value="Rce1/LyrA-like_dom"/>
</dbReference>
<reference evidence="3" key="2">
    <citation type="submission" date="2020-09" db="EMBL/GenBank/DDBJ databases">
        <authorList>
            <person name="Sun Q."/>
            <person name="Zhou Y."/>
        </authorList>
    </citation>
    <scope>NUCLEOTIDE SEQUENCE</scope>
    <source>
        <strain evidence="3">CGMCC 1.15290</strain>
    </source>
</reference>
<dbReference type="RefSeq" id="WP_188958392.1">
    <property type="nucleotide sequence ID" value="NZ_BMIB01000006.1"/>
</dbReference>
<dbReference type="EMBL" id="BMIB01000006">
    <property type="protein sequence ID" value="GGH81251.1"/>
    <property type="molecule type" value="Genomic_DNA"/>
</dbReference>